<feature type="compositionally biased region" description="Polar residues" evidence="5">
    <location>
        <begin position="221"/>
        <end position="239"/>
    </location>
</feature>
<feature type="region of interest" description="Disordered" evidence="5">
    <location>
        <begin position="298"/>
        <end position="323"/>
    </location>
</feature>
<feature type="compositionally biased region" description="Polar residues" evidence="5">
    <location>
        <begin position="665"/>
        <end position="675"/>
    </location>
</feature>
<comment type="caution">
    <text evidence="6">The sequence shown here is derived from an EMBL/GenBank/DDBJ whole genome shotgun (WGS) entry which is preliminary data.</text>
</comment>
<gene>
    <name evidence="6" type="ORF">HF521_001742</name>
</gene>
<organism evidence="6 7">
    <name type="scientific">Silurus meridionalis</name>
    <name type="common">Southern catfish</name>
    <name type="synonym">Silurus soldatovi meridionalis</name>
    <dbReference type="NCBI Taxonomy" id="175797"/>
    <lineage>
        <taxon>Eukaryota</taxon>
        <taxon>Metazoa</taxon>
        <taxon>Chordata</taxon>
        <taxon>Craniata</taxon>
        <taxon>Vertebrata</taxon>
        <taxon>Euteleostomi</taxon>
        <taxon>Actinopterygii</taxon>
        <taxon>Neopterygii</taxon>
        <taxon>Teleostei</taxon>
        <taxon>Ostariophysi</taxon>
        <taxon>Siluriformes</taxon>
        <taxon>Siluridae</taxon>
        <taxon>Silurus</taxon>
    </lineage>
</organism>
<evidence type="ECO:0000256" key="5">
    <source>
        <dbReference type="SAM" id="MobiDB-lite"/>
    </source>
</evidence>
<dbReference type="GO" id="GO:0030018">
    <property type="term" value="C:Z disc"/>
    <property type="evidence" value="ECO:0007669"/>
    <property type="project" value="TreeGrafter"/>
</dbReference>
<evidence type="ECO:0000313" key="7">
    <source>
        <dbReference type="Proteomes" id="UP000606274"/>
    </source>
</evidence>
<feature type="compositionally biased region" description="Low complexity" evidence="5">
    <location>
        <begin position="972"/>
        <end position="986"/>
    </location>
</feature>
<dbReference type="GO" id="GO:0015629">
    <property type="term" value="C:actin cytoskeleton"/>
    <property type="evidence" value="ECO:0007669"/>
    <property type="project" value="TreeGrafter"/>
</dbReference>
<dbReference type="GO" id="GO:0003779">
    <property type="term" value="F:actin binding"/>
    <property type="evidence" value="ECO:0007669"/>
    <property type="project" value="TreeGrafter"/>
</dbReference>
<feature type="compositionally biased region" description="Pro residues" evidence="5">
    <location>
        <begin position="347"/>
        <end position="361"/>
    </location>
</feature>
<dbReference type="OrthoDB" id="8943025at2759"/>
<feature type="compositionally biased region" description="Basic and acidic residues" evidence="5">
    <location>
        <begin position="453"/>
        <end position="468"/>
    </location>
</feature>
<accession>A0A8T0B7A1</accession>
<feature type="region of interest" description="Disordered" evidence="5">
    <location>
        <begin position="342"/>
        <end position="383"/>
    </location>
</feature>
<dbReference type="Proteomes" id="UP000606274">
    <property type="component" value="Unassembled WGS sequence"/>
</dbReference>
<feature type="region of interest" description="Disordered" evidence="5">
    <location>
        <begin position="958"/>
        <end position="1044"/>
    </location>
</feature>
<dbReference type="GO" id="GO:0032233">
    <property type="term" value="P:positive regulation of actin filament bundle assembly"/>
    <property type="evidence" value="ECO:0007669"/>
    <property type="project" value="TreeGrafter"/>
</dbReference>
<feature type="region of interest" description="Disordered" evidence="5">
    <location>
        <begin position="707"/>
        <end position="876"/>
    </location>
</feature>
<evidence type="ECO:0000256" key="1">
    <source>
        <dbReference type="ARBA" id="ARBA00004496"/>
    </source>
</evidence>
<name>A0A8T0B7A1_SILME</name>
<feature type="region of interest" description="Disordered" evidence="5">
    <location>
        <begin position="251"/>
        <end position="282"/>
    </location>
</feature>
<dbReference type="PANTHER" id="PTHR24217:SF13">
    <property type="entry name" value="SYNAPTOPODIN"/>
    <property type="match status" value="1"/>
</dbReference>
<evidence type="ECO:0000256" key="3">
    <source>
        <dbReference type="ARBA" id="ARBA00022553"/>
    </source>
</evidence>
<dbReference type="AlphaFoldDB" id="A0A8T0B7A1"/>
<feature type="region of interest" description="Disordered" evidence="5">
    <location>
        <begin position="404"/>
        <end position="477"/>
    </location>
</feature>
<feature type="compositionally biased region" description="Polar residues" evidence="5">
    <location>
        <begin position="14"/>
        <end position="23"/>
    </location>
</feature>
<keyword evidence="3" id="KW-0597">Phosphoprotein</keyword>
<comment type="similarity">
    <text evidence="4">Belongs to the synaptopodin family.</text>
</comment>
<dbReference type="PANTHER" id="PTHR24217">
    <property type="entry name" value="PUTATIVE-RELATED"/>
    <property type="match status" value="1"/>
</dbReference>
<feature type="region of interest" description="Disordered" evidence="5">
    <location>
        <begin position="639"/>
        <end position="675"/>
    </location>
</feature>
<dbReference type="InterPro" id="IPR051976">
    <property type="entry name" value="Synaptopodin_domain"/>
</dbReference>
<feature type="compositionally biased region" description="Polar residues" evidence="5">
    <location>
        <begin position="256"/>
        <end position="282"/>
    </location>
</feature>
<feature type="region of interest" description="Disordered" evidence="5">
    <location>
        <begin position="890"/>
        <end position="911"/>
    </location>
</feature>
<feature type="compositionally biased region" description="Polar residues" evidence="5">
    <location>
        <begin position="134"/>
        <end position="143"/>
    </location>
</feature>
<keyword evidence="2" id="KW-0963">Cytoplasm</keyword>
<sequence>MERGHDPIKRGISWTGQSTTTHAATILDETGTKSWDKEEHSWVKAKPLLISSSGDLVQKTNLGRSASLSEKELKEARTRSQIIATQLTVPSNCKSRGVQLFNRRRERVNAFTFTSVGGGEEGSHEEPCDELESPSPSTLTWNKECSTESRIKDFKHRRSETQLQWPTTVITSKGHKMEGAVEVANEVGDRVEERHFLPVIDNDKDEEIPEHEEAGKDVTFESDNSPVVPNPNQERQQDVQLTRAYESPLEALKAIQNGNHSTKTNSKVDNSATKQSTITNRTARPFFSPVEVTSTEAIHSPDIPLTPAYSTSPPPAQYDPTATTYSKQEPLTFVKPAFSVSSRQVFSPPPPAPSYPTPPLPSYMSLPPSIPSDPPPLSAMSPPPSPAYYTPLTIPSSTYANQLMADRRTVTPNRTGILEEGRGRRSNRKSMFTFQEKPKLSPNPELLSLVQTTDEKKKSRGQETHQEEEQLALGAEASNFLVKDESGVEEALVPEWASTLKSSRTQPRVEHKLEQALSSASGKGAELFAKRQSRMEKYVHENAEGLRSPSPTTSLPPSWVYPSNMPGRVKAIINASNITAEISKTFQAQQVTQKKNTPAKLPVPPPVQENPTLENGCTRVEMELSRHKPYQINSSLFILNPTKDPKSTLPRAAPPPKSVVMGSSYPRQTSLPSTPIPSQYDSHAYRSAHCFSPPMMPLNSVSRRVTSPMSDAAPERVTSPRSSMQAPKPTFSTKKAGITPQGKEDSLVVSHINSPSSPVPWTPNLFRRHSSTDKSPGAGWTPISQHSSLVTSPPPRTIHIPINSVASSPPAKTIHNSTTCSPISGSIHNPVTSSPTPRSIHNPISPPPNPRHFNSPVTSSTNTQSMSSSPSPKPYKSSVAIISLSKPTNIHTATTPVSPPWETRGQSPIPLQDTKANHRLIAKNIINAAKRKNSLSPRALSGHGLLMSPVSSTILPFETKPQSPFQSRALGAQSPTFTSPPATPTQLVRSPLRLYTSRSLTDSDASLESEDSGMRSPGVRSYNTCPRGWSGSLRLKRGAMSEDL</sequence>
<feature type="compositionally biased region" description="Polar residues" evidence="5">
    <location>
        <begin position="814"/>
        <end position="836"/>
    </location>
</feature>
<feature type="compositionally biased region" description="Polar residues" evidence="5">
    <location>
        <begin position="719"/>
        <end position="733"/>
    </location>
</feature>
<feature type="compositionally biased region" description="Low complexity" evidence="5">
    <location>
        <begin position="858"/>
        <end position="876"/>
    </location>
</feature>
<evidence type="ECO:0000256" key="2">
    <source>
        <dbReference type="ARBA" id="ARBA00022490"/>
    </source>
</evidence>
<feature type="region of interest" description="Disordered" evidence="5">
    <location>
        <begin position="114"/>
        <end position="143"/>
    </location>
</feature>
<feature type="region of interest" description="Disordered" evidence="5">
    <location>
        <begin position="1"/>
        <end position="23"/>
    </location>
</feature>
<evidence type="ECO:0008006" key="8">
    <source>
        <dbReference type="Google" id="ProtNLM"/>
    </source>
</evidence>
<keyword evidence="7" id="KW-1185">Reference proteome</keyword>
<feature type="compositionally biased region" description="Pro residues" evidence="5">
    <location>
        <begin position="368"/>
        <end position="383"/>
    </location>
</feature>
<dbReference type="GO" id="GO:0005634">
    <property type="term" value="C:nucleus"/>
    <property type="evidence" value="ECO:0007669"/>
    <property type="project" value="TreeGrafter"/>
</dbReference>
<feature type="region of interest" description="Disordered" evidence="5">
    <location>
        <begin position="196"/>
        <end position="239"/>
    </location>
</feature>
<dbReference type="EMBL" id="JABFDY010000010">
    <property type="protein sequence ID" value="KAF7702459.1"/>
    <property type="molecule type" value="Genomic_DNA"/>
</dbReference>
<comment type="subcellular location">
    <subcellularLocation>
        <location evidence="1">Cytoplasm</location>
    </subcellularLocation>
</comment>
<feature type="compositionally biased region" description="Polar residues" evidence="5">
    <location>
        <begin position="782"/>
        <end position="791"/>
    </location>
</feature>
<reference evidence="6" key="1">
    <citation type="submission" date="2020-08" db="EMBL/GenBank/DDBJ databases">
        <title>Chromosome-level assembly of Southern catfish (Silurus meridionalis) provides insights into visual adaptation to the nocturnal and benthic lifestyles.</title>
        <authorList>
            <person name="Zhang Y."/>
            <person name="Wang D."/>
            <person name="Peng Z."/>
        </authorList>
    </citation>
    <scope>NUCLEOTIDE SEQUENCE</scope>
    <source>
        <strain evidence="6">SWU-2019-XX</strain>
        <tissue evidence="6">Muscle</tissue>
    </source>
</reference>
<evidence type="ECO:0000256" key="4">
    <source>
        <dbReference type="ARBA" id="ARBA00038161"/>
    </source>
</evidence>
<evidence type="ECO:0000313" key="6">
    <source>
        <dbReference type="EMBL" id="KAF7702459.1"/>
    </source>
</evidence>
<proteinExistence type="inferred from homology"/>
<protein>
    <recommendedName>
        <fullName evidence="8">Synaptopodin</fullName>
    </recommendedName>
</protein>